<dbReference type="Gene3D" id="2.60.40.10">
    <property type="entry name" value="Immunoglobulins"/>
    <property type="match status" value="1"/>
</dbReference>
<accession>A0ABS2XGX8</accession>
<evidence type="ECO:0000313" key="3">
    <source>
        <dbReference type="Proteomes" id="UP001166093"/>
    </source>
</evidence>
<proteinExistence type="predicted"/>
<evidence type="ECO:0000259" key="1">
    <source>
        <dbReference type="PROSITE" id="PS50835"/>
    </source>
</evidence>
<dbReference type="InterPro" id="IPR050150">
    <property type="entry name" value="IgV_Light_Chain"/>
</dbReference>
<dbReference type="InterPro" id="IPR003599">
    <property type="entry name" value="Ig_sub"/>
</dbReference>
<dbReference type="Pfam" id="PF07686">
    <property type="entry name" value="V-set"/>
    <property type="match status" value="1"/>
</dbReference>
<feature type="non-terminal residue" evidence="2">
    <location>
        <position position="1"/>
    </location>
</feature>
<comment type="caution">
    <text evidence="2">The sequence shown here is derived from an EMBL/GenBank/DDBJ whole genome shotgun (WGS) entry which is preliminary data.</text>
</comment>
<dbReference type="InterPro" id="IPR013783">
    <property type="entry name" value="Ig-like_fold"/>
</dbReference>
<dbReference type="InterPro" id="IPR036179">
    <property type="entry name" value="Ig-like_dom_sf"/>
</dbReference>
<dbReference type="SUPFAM" id="SSF48726">
    <property type="entry name" value="Immunoglobulin"/>
    <property type="match status" value="1"/>
</dbReference>
<organism evidence="2 3">
    <name type="scientific">Polyodon spathula</name>
    <name type="common">North American paddlefish</name>
    <name type="synonym">Squalus spathula</name>
    <dbReference type="NCBI Taxonomy" id="7913"/>
    <lineage>
        <taxon>Eukaryota</taxon>
        <taxon>Metazoa</taxon>
        <taxon>Chordata</taxon>
        <taxon>Craniata</taxon>
        <taxon>Vertebrata</taxon>
        <taxon>Euteleostomi</taxon>
        <taxon>Actinopterygii</taxon>
        <taxon>Chondrostei</taxon>
        <taxon>Acipenseriformes</taxon>
        <taxon>Polyodontidae</taxon>
        <taxon>Polyodon</taxon>
    </lineage>
</organism>
<evidence type="ECO:0000313" key="2">
    <source>
        <dbReference type="EMBL" id="MBN3273490.1"/>
    </source>
</evidence>
<protein>
    <submittedName>
        <fullName evidence="2">VPRE3 protein</fullName>
    </submittedName>
</protein>
<dbReference type="SMART" id="SM00406">
    <property type="entry name" value="IGv"/>
    <property type="match status" value="1"/>
</dbReference>
<feature type="domain" description="Ig-like" evidence="1">
    <location>
        <begin position="106"/>
        <end position="215"/>
    </location>
</feature>
<dbReference type="InterPro" id="IPR013106">
    <property type="entry name" value="Ig_V-set"/>
</dbReference>
<keyword evidence="3" id="KW-1185">Reference proteome</keyword>
<dbReference type="SMART" id="SM00409">
    <property type="entry name" value="IG"/>
    <property type="match status" value="1"/>
</dbReference>
<reference evidence="2" key="1">
    <citation type="journal article" date="2021" name="Cell">
        <title>Tracing the genetic footprints of vertebrate landing in non-teleost ray-finned fishes.</title>
        <authorList>
            <person name="Bi X."/>
            <person name="Wang K."/>
            <person name="Yang L."/>
            <person name="Pan H."/>
            <person name="Jiang H."/>
            <person name="Wei Q."/>
            <person name="Fang M."/>
            <person name="Yu H."/>
            <person name="Zhu C."/>
            <person name="Cai Y."/>
            <person name="He Y."/>
            <person name="Gan X."/>
            <person name="Zeng H."/>
            <person name="Yu D."/>
            <person name="Zhu Y."/>
            <person name="Jiang H."/>
            <person name="Qiu Q."/>
            <person name="Yang H."/>
            <person name="Zhang Y.E."/>
            <person name="Wang W."/>
            <person name="Zhu M."/>
            <person name="He S."/>
            <person name="Zhang G."/>
        </authorList>
    </citation>
    <scope>NUCLEOTIDE SEQUENCE</scope>
    <source>
        <strain evidence="2">Pddl_001</strain>
    </source>
</reference>
<sequence>MLPAESSEKIGNFAELNHSPDRTPLSRAFISIGLLKHSPIVMYSGKANSIRMKPLSFPQILLKDGLHGNKALARVGEICADSAGVFTGLQEEGGSRPTTACVGAQPVLTQTSSVSVSPEQSAQITCSMSDGDVITGYWVNWYQQKHESTPSYLLHYKSNSEKGSATPARFSVSKDTAGNACHLTISSVEVGDYAEYYCEVWHPKSGKHTQRCDLMENW</sequence>
<dbReference type="PROSITE" id="PS50835">
    <property type="entry name" value="IG_LIKE"/>
    <property type="match status" value="1"/>
</dbReference>
<dbReference type="Proteomes" id="UP001166093">
    <property type="component" value="Unassembled WGS sequence"/>
</dbReference>
<dbReference type="InterPro" id="IPR007110">
    <property type="entry name" value="Ig-like_dom"/>
</dbReference>
<dbReference type="EMBL" id="JAAWVQ010031352">
    <property type="protein sequence ID" value="MBN3273490.1"/>
    <property type="molecule type" value="Genomic_DNA"/>
</dbReference>
<dbReference type="PANTHER" id="PTHR23267">
    <property type="entry name" value="IMMUNOGLOBULIN LIGHT CHAIN"/>
    <property type="match status" value="1"/>
</dbReference>
<name>A0ABS2XGX8_POLSP</name>
<feature type="non-terminal residue" evidence="2">
    <location>
        <position position="218"/>
    </location>
</feature>
<gene>
    <name evidence="2" type="primary">Vpreb3_1</name>
    <name evidence="2" type="ORF">GTO93_0016515</name>
</gene>